<evidence type="ECO:0000313" key="5">
    <source>
        <dbReference type="Proteomes" id="UP000037551"/>
    </source>
</evidence>
<dbReference type="Pfam" id="PF07859">
    <property type="entry name" value="Abhydrolase_3"/>
    <property type="match status" value="1"/>
</dbReference>
<dbReference type="PANTHER" id="PTHR48081:SF30">
    <property type="entry name" value="ACETYL-HYDROLASE LIPR-RELATED"/>
    <property type="match status" value="1"/>
</dbReference>
<dbReference type="PATRIC" id="fig|1674920.3.peg.3297"/>
<proteinExistence type="inferred from homology"/>
<dbReference type="PANTHER" id="PTHR48081">
    <property type="entry name" value="AB HYDROLASE SUPERFAMILY PROTEIN C4A8.06C"/>
    <property type="match status" value="1"/>
</dbReference>
<dbReference type="OrthoDB" id="9806180at2"/>
<dbReference type="GO" id="GO:0004806">
    <property type="term" value="F:triacylglycerol lipase activity"/>
    <property type="evidence" value="ECO:0007669"/>
    <property type="project" value="TreeGrafter"/>
</dbReference>
<dbReference type="Gene3D" id="3.40.50.1820">
    <property type="entry name" value="alpha/beta hydrolase"/>
    <property type="match status" value="1"/>
</dbReference>
<dbReference type="AlphaFoldDB" id="A0A0J8IM97"/>
<comment type="caution">
    <text evidence="4">The sequence shown here is derived from an EMBL/GenBank/DDBJ whole genome shotgun (WGS) entry which is preliminary data.</text>
</comment>
<evidence type="ECO:0000256" key="1">
    <source>
        <dbReference type="ARBA" id="ARBA00010515"/>
    </source>
</evidence>
<evidence type="ECO:0000256" key="2">
    <source>
        <dbReference type="ARBA" id="ARBA00022801"/>
    </source>
</evidence>
<dbReference type="SUPFAM" id="SSF53474">
    <property type="entry name" value="alpha/beta-Hydrolases"/>
    <property type="match status" value="1"/>
</dbReference>
<protein>
    <submittedName>
        <fullName evidence="4">Esterase</fullName>
    </submittedName>
</protein>
<keyword evidence="5" id="KW-1185">Reference proteome</keyword>
<organism evidence="4 5">
    <name type="scientific">Pseudomonas fildesensis</name>
    <dbReference type="NCBI Taxonomy" id="1674920"/>
    <lineage>
        <taxon>Bacteria</taxon>
        <taxon>Pseudomonadati</taxon>
        <taxon>Pseudomonadota</taxon>
        <taxon>Gammaproteobacteria</taxon>
        <taxon>Pseudomonadales</taxon>
        <taxon>Pseudomonadaceae</taxon>
        <taxon>Pseudomonas</taxon>
    </lineage>
</organism>
<gene>
    <name evidence="4" type="ORF">ACR52_24380</name>
</gene>
<comment type="similarity">
    <text evidence="1">Belongs to the 'GDXG' lipolytic enzyme family.</text>
</comment>
<evidence type="ECO:0000259" key="3">
    <source>
        <dbReference type="Pfam" id="PF07859"/>
    </source>
</evidence>
<feature type="domain" description="Alpha/beta hydrolase fold-3" evidence="3">
    <location>
        <begin position="103"/>
        <end position="299"/>
    </location>
</feature>
<dbReference type="InterPro" id="IPR029058">
    <property type="entry name" value="AB_hydrolase_fold"/>
</dbReference>
<evidence type="ECO:0000313" key="4">
    <source>
        <dbReference type="EMBL" id="KMT52791.1"/>
    </source>
</evidence>
<dbReference type="STRING" id="1674920.ACR52_24380"/>
<sequence length="335" mass="35428">MSNGVKIDPRVIPVPSSISLEAQATLKRLVGEDGAPLNALYAMPEPEDHDGWRLRQAAVAQYQASANAGLEALLHASLETITVATATVHVATPANPTGFAYIDLHGGALVFGGGENCRIAAGKAADLHGMVCYGVDYRMPPDHPYPAALDDCLATYRHVLKSHAAEHIVIGGRSAGGNLAAAMVLRARDEGLPLPAALVLLSPEADLTESGDSFQVNRTVDVVLPNPLMGVNLLYADGADLSHPYLSPLFGDFAAGFPPTFLQSGTRDLFLSNTVRMHRALRQARVPAVLHIFEAMPHGGFMGAPEDAELVAEVAEFVREHLPAPTGVDTFADIP</sequence>
<dbReference type="Proteomes" id="UP000037551">
    <property type="component" value="Unassembled WGS sequence"/>
</dbReference>
<dbReference type="InterPro" id="IPR050300">
    <property type="entry name" value="GDXG_lipolytic_enzyme"/>
</dbReference>
<reference evidence="4 5" key="1">
    <citation type="submission" date="2015-06" db="EMBL/GenBank/DDBJ databases">
        <title>Draft genome sequence of an Antarctic Pseudomonas sp. strain KG01 with full potential for biotechnological applications.</title>
        <authorList>
            <person name="Pavlov M.S."/>
            <person name="Lira F."/>
            <person name="Martinez J.L."/>
            <person name="Marshall S.H."/>
        </authorList>
    </citation>
    <scope>NUCLEOTIDE SEQUENCE [LARGE SCALE GENOMIC DNA]</scope>
    <source>
        <strain evidence="4 5">KG01</strain>
    </source>
</reference>
<accession>A0A0J8IM97</accession>
<dbReference type="InterPro" id="IPR013094">
    <property type="entry name" value="AB_hydrolase_3"/>
</dbReference>
<dbReference type="RefSeq" id="WP_048730316.1">
    <property type="nucleotide sequence ID" value="NZ_LFMW01000021.1"/>
</dbReference>
<keyword evidence="2" id="KW-0378">Hydrolase</keyword>
<dbReference type="EMBL" id="LFMW01000021">
    <property type="protein sequence ID" value="KMT52791.1"/>
    <property type="molecule type" value="Genomic_DNA"/>
</dbReference>
<name>A0A0J8IM97_9PSED</name>